<feature type="region of interest" description="Disordered" evidence="1">
    <location>
        <begin position="43"/>
        <end position="63"/>
    </location>
</feature>
<protein>
    <submittedName>
        <fullName evidence="2">Uncharacterized protein</fullName>
    </submittedName>
</protein>
<dbReference type="AlphaFoldDB" id="A0A7J6P2W9"/>
<sequence>MIVRRWSLRAFTTSGSKRAVGAARDKIGHATYLCNRVHHLATGGSRSDMSSTKAPTGGSSRKQAAAGIIKQLEELLLKDPTSQRGVDTDVLGNREIGKLLAGAATLKVALPPKLLNKILTHHWLPALLQHHQPPKDLGSSLCIVLSALSRTKQQHPKITRVPEGLLDSVASLIEDSLTNGLLSTKDICSLLLYLSRLEHTPATMFGSVVEQLDLCTLSCERISAASYIIASAYSRSIKDLPVSGTRPFFAALGQILRRELERPASASGCSLKDAIAFLVSLSRAGVEDDGLFDILFYERALPQLSTLDGRSAGYVLSAYASVECQRRRQFELQGLQSASNARERTEELLAGLRSKASSLAAAGHGKEHLRVLVNFAYEFSRLDAGSGSEGEIMALLETAIREGMSKDSVASAPHSTSLAASAFGGVGEGRSPFAYFSSGDLSLLASAAVKHSQLTGSADLVDSVVAYVMAEDGLLSPTNRSGFSPAALASLADTLSSVEPRDCQQAHGGGEEQSFTRSGRGDLCPMRSIHTVWSGVLGLLTCGELAPPSQALVPRLGELLELSVAAPTLPTWSLEESASILRCLVSLGSFGAQSLSSDIQKKIVSVIADVVKAASVAGHASSRPAGRALPPWSSLVNSCCTLILDHSGDGDAVVRGRGILRMSPEVKLAFKGLLLVLASSAAQLEANPAKAM</sequence>
<comment type="caution">
    <text evidence="2">The sequence shown here is derived from an EMBL/GenBank/DDBJ whole genome shotgun (WGS) entry which is preliminary data.</text>
</comment>
<evidence type="ECO:0000256" key="1">
    <source>
        <dbReference type="SAM" id="MobiDB-lite"/>
    </source>
</evidence>
<dbReference type="Proteomes" id="UP000541610">
    <property type="component" value="Unassembled WGS sequence"/>
</dbReference>
<evidence type="ECO:0000313" key="2">
    <source>
        <dbReference type="EMBL" id="KAF4690090.1"/>
    </source>
</evidence>
<feature type="compositionally biased region" description="Polar residues" evidence="1">
    <location>
        <begin position="44"/>
        <end position="62"/>
    </location>
</feature>
<gene>
    <name evidence="2" type="ORF">FOZ60_000658</name>
</gene>
<reference evidence="2 3" key="1">
    <citation type="submission" date="2020-04" db="EMBL/GenBank/DDBJ databases">
        <title>Perkinsus olseni comparative genomics.</title>
        <authorList>
            <person name="Bogema D.R."/>
        </authorList>
    </citation>
    <scope>NUCLEOTIDE SEQUENCE [LARGE SCALE GENOMIC DNA]</scope>
    <source>
        <strain evidence="2">00978-12</strain>
    </source>
</reference>
<accession>A0A7J6P2W9</accession>
<name>A0A7J6P2W9_PEROL</name>
<dbReference type="EMBL" id="JABANP010000107">
    <property type="protein sequence ID" value="KAF4690090.1"/>
    <property type="molecule type" value="Genomic_DNA"/>
</dbReference>
<organism evidence="2 3">
    <name type="scientific">Perkinsus olseni</name>
    <name type="common">Perkinsus atlanticus</name>
    <dbReference type="NCBI Taxonomy" id="32597"/>
    <lineage>
        <taxon>Eukaryota</taxon>
        <taxon>Sar</taxon>
        <taxon>Alveolata</taxon>
        <taxon>Perkinsozoa</taxon>
        <taxon>Perkinsea</taxon>
        <taxon>Perkinsida</taxon>
        <taxon>Perkinsidae</taxon>
        <taxon>Perkinsus</taxon>
    </lineage>
</organism>
<dbReference type="OrthoDB" id="10382292at2759"/>
<evidence type="ECO:0000313" key="3">
    <source>
        <dbReference type="Proteomes" id="UP000541610"/>
    </source>
</evidence>
<proteinExistence type="predicted"/>